<dbReference type="CDD" id="cd00400">
    <property type="entry name" value="Voltage_gated_ClC"/>
    <property type="match status" value="1"/>
</dbReference>
<evidence type="ECO:0000256" key="2">
    <source>
        <dbReference type="ARBA" id="ARBA00022448"/>
    </source>
</evidence>
<feature type="transmembrane region" description="Helical" evidence="10">
    <location>
        <begin position="313"/>
        <end position="332"/>
    </location>
</feature>
<dbReference type="SUPFAM" id="SSF54631">
    <property type="entry name" value="CBS-domain pair"/>
    <property type="match status" value="1"/>
</dbReference>
<keyword evidence="9" id="KW-0407">Ion channel</keyword>
<evidence type="ECO:0000256" key="9">
    <source>
        <dbReference type="ARBA" id="ARBA00023303"/>
    </source>
</evidence>
<keyword evidence="7" id="KW-0869">Chloride channel</keyword>
<evidence type="ECO:0000256" key="1">
    <source>
        <dbReference type="ARBA" id="ARBA00004141"/>
    </source>
</evidence>
<feature type="transmembrane region" description="Helical" evidence="10">
    <location>
        <begin position="182"/>
        <end position="200"/>
    </location>
</feature>
<reference evidence="11 12" key="1">
    <citation type="journal article" date="2024" name="Arch. Microbiol.">
        <title>Corallococcus caeni sp. nov., a novel myxobacterium isolated from activated sludge.</title>
        <authorList>
            <person name="Tomita S."/>
            <person name="Nakai R."/>
            <person name="Kuroda K."/>
            <person name="Kurashita H."/>
            <person name="Hatamoto M."/>
            <person name="Yamaguchi T."/>
            <person name="Narihiro T."/>
        </authorList>
    </citation>
    <scope>NUCLEOTIDE SEQUENCE [LARGE SCALE GENOMIC DNA]</scope>
    <source>
        <strain evidence="11 12">NO1</strain>
    </source>
</reference>
<keyword evidence="3 10" id="KW-0812">Transmembrane</keyword>
<dbReference type="InterPro" id="IPR014743">
    <property type="entry name" value="Cl-channel_core"/>
</dbReference>
<dbReference type="Proteomes" id="UP001342631">
    <property type="component" value="Unassembled WGS sequence"/>
</dbReference>
<keyword evidence="12" id="KW-1185">Reference proteome</keyword>
<dbReference type="InterPro" id="IPR050368">
    <property type="entry name" value="ClC-type_chloride_channel"/>
</dbReference>
<evidence type="ECO:0000256" key="7">
    <source>
        <dbReference type="ARBA" id="ARBA00023173"/>
    </source>
</evidence>
<dbReference type="RefSeq" id="WP_338277578.1">
    <property type="nucleotide sequence ID" value="NZ_BTTX01000003.1"/>
</dbReference>
<comment type="subcellular location">
    <subcellularLocation>
        <location evidence="1">Membrane</location>
        <topology evidence="1">Multi-pass membrane protein</topology>
    </subcellularLocation>
</comment>
<feature type="transmembrane region" description="Helical" evidence="10">
    <location>
        <begin position="277"/>
        <end position="301"/>
    </location>
</feature>
<dbReference type="InterPro" id="IPR001807">
    <property type="entry name" value="ClC"/>
</dbReference>
<dbReference type="PANTHER" id="PTHR43427:SF6">
    <property type="entry name" value="CHLORIDE CHANNEL PROTEIN CLC-E"/>
    <property type="match status" value="1"/>
</dbReference>
<comment type="caution">
    <text evidence="11">The sequence shown here is derived from an EMBL/GenBank/DDBJ whole genome shotgun (WGS) entry which is preliminary data.</text>
</comment>
<keyword evidence="6 10" id="KW-0472">Membrane</keyword>
<feature type="transmembrane region" description="Helical" evidence="10">
    <location>
        <begin position="48"/>
        <end position="71"/>
    </location>
</feature>
<feature type="transmembrane region" description="Helical" evidence="10">
    <location>
        <begin position="460"/>
        <end position="484"/>
    </location>
</feature>
<feature type="transmembrane region" description="Helical" evidence="10">
    <location>
        <begin position="109"/>
        <end position="128"/>
    </location>
</feature>
<sequence>MNDSDEPPPAHPGQRVAALTLWARQNLSRLIYVLLGASNRIRLPTPSVLPIAGAVVGLYSGLAAGIFSNLIGVMSGITFSAAELAATLKPQRLRTLMESLSSARWHLEYALVGVPLALGALLLARVIEPGGPRDEVKRRLRLLALLTLGALSLYYPLVGLAAVNAVFGHAHNLPAALPHLPWWLMLLAPTVGGLAVGRLLRDRPETHGHGLPEVVRAVKSGANVVPADRGLLKLIASAITIGSGGSAGREGPIVYGGAAFASSVGRVLGFSRKELSILLACGAGAGISASFNAPIAGAVFAMEIILREFELRVFSPIILASVAGTLVSRGVLDEAPMINRVNYELVSGAEVFAYAGLGIGCGLLAFAFVKLLHGVEHFFHGSMGGRLSPWLGKKPLPVRAALGGLCTGVLVFLSPTVWGSGHDYINLAAAGQLPFLFLVTACVMKLVATSLTIGSGGSGGTFFPAALIGSMAGGAFGTLVHYFFPHATGPSGAYAIVGMGGAVAALTRGPLTGMMMLYELSGSHEIILPLMVTCTIASALCHYLTERTAPKVQSDEDLLVATHVRALMTEVPAVPAGTPLRALTDQLLTSEAGTLPVLDTQGNLYGTVQVEQLREVWRDESMYPLLVASDLARKLPALAPDSDLAHALHVMDHEDVDALPVAPVLGLAPCGLLTRAAVRRFLFAQHTRAHATGDYPITPTEATH</sequence>
<name>A0ABQ6QRU2_9BACT</name>
<keyword evidence="4 10" id="KW-1133">Transmembrane helix</keyword>
<proteinExistence type="predicted"/>
<evidence type="ECO:0000256" key="3">
    <source>
        <dbReference type="ARBA" id="ARBA00022692"/>
    </source>
</evidence>
<protein>
    <recommendedName>
        <fullName evidence="13">Chloride channel protein</fullName>
    </recommendedName>
</protein>
<accession>A0ABQ6QRU2</accession>
<dbReference type="PRINTS" id="PR00762">
    <property type="entry name" value="CLCHANNEL"/>
</dbReference>
<dbReference type="Gene3D" id="3.10.580.10">
    <property type="entry name" value="CBS-domain"/>
    <property type="match status" value="1"/>
</dbReference>
<feature type="transmembrane region" description="Helical" evidence="10">
    <location>
        <begin position="140"/>
        <end position="162"/>
    </location>
</feature>
<organism evidence="11 12">
    <name type="scientific">Corallococcus caeni</name>
    <dbReference type="NCBI Taxonomy" id="3082388"/>
    <lineage>
        <taxon>Bacteria</taxon>
        <taxon>Pseudomonadati</taxon>
        <taxon>Myxococcota</taxon>
        <taxon>Myxococcia</taxon>
        <taxon>Myxococcales</taxon>
        <taxon>Cystobacterineae</taxon>
        <taxon>Myxococcaceae</taxon>
        <taxon>Corallococcus</taxon>
    </lineage>
</organism>
<dbReference type="EMBL" id="BTTX01000003">
    <property type="protein sequence ID" value="GMU06738.1"/>
    <property type="molecule type" value="Genomic_DNA"/>
</dbReference>
<evidence type="ECO:0000313" key="11">
    <source>
        <dbReference type="EMBL" id="GMU06738.1"/>
    </source>
</evidence>
<keyword evidence="2" id="KW-0813">Transport</keyword>
<dbReference type="PANTHER" id="PTHR43427">
    <property type="entry name" value="CHLORIDE CHANNEL PROTEIN CLC-E"/>
    <property type="match status" value="1"/>
</dbReference>
<evidence type="ECO:0000313" key="12">
    <source>
        <dbReference type="Proteomes" id="UP001342631"/>
    </source>
</evidence>
<feature type="transmembrane region" description="Helical" evidence="10">
    <location>
        <begin position="396"/>
        <end position="418"/>
    </location>
</feature>
<feature type="transmembrane region" description="Helical" evidence="10">
    <location>
        <begin position="490"/>
        <end position="506"/>
    </location>
</feature>
<feature type="transmembrane region" description="Helical" evidence="10">
    <location>
        <begin position="424"/>
        <end position="448"/>
    </location>
</feature>
<evidence type="ECO:0000256" key="4">
    <source>
        <dbReference type="ARBA" id="ARBA00022989"/>
    </source>
</evidence>
<dbReference type="Gene3D" id="1.10.3080.10">
    <property type="entry name" value="Clc chloride channel"/>
    <property type="match status" value="1"/>
</dbReference>
<dbReference type="Pfam" id="PF00654">
    <property type="entry name" value="Voltage_CLC"/>
    <property type="match status" value="1"/>
</dbReference>
<evidence type="ECO:0000256" key="6">
    <source>
        <dbReference type="ARBA" id="ARBA00023136"/>
    </source>
</evidence>
<feature type="transmembrane region" description="Helical" evidence="10">
    <location>
        <begin position="526"/>
        <end position="545"/>
    </location>
</feature>
<dbReference type="InterPro" id="IPR046342">
    <property type="entry name" value="CBS_dom_sf"/>
</dbReference>
<feature type="transmembrane region" description="Helical" evidence="10">
    <location>
        <begin position="352"/>
        <end position="375"/>
    </location>
</feature>
<gene>
    <name evidence="11" type="ORF">ASNO1_29910</name>
</gene>
<evidence type="ECO:0000256" key="8">
    <source>
        <dbReference type="ARBA" id="ARBA00023214"/>
    </source>
</evidence>
<evidence type="ECO:0000256" key="10">
    <source>
        <dbReference type="SAM" id="Phobius"/>
    </source>
</evidence>
<dbReference type="SUPFAM" id="SSF81340">
    <property type="entry name" value="Clc chloride channel"/>
    <property type="match status" value="1"/>
</dbReference>
<evidence type="ECO:0000256" key="5">
    <source>
        <dbReference type="ARBA" id="ARBA00023065"/>
    </source>
</evidence>
<evidence type="ECO:0008006" key="13">
    <source>
        <dbReference type="Google" id="ProtNLM"/>
    </source>
</evidence>
<keyword evidence="8" id="KW-0868">Chloride</keyword>
<keyword evidence="5" id="KW-0406">Ion transport</keyword>